<dbReference type="EMBL" id="JBHUGH010000013">
    <property type="protein sequence ID" value="MFD1913819.1"/>
    <property type="molecule type" value="Genomic_DNA"/>
</dbReference>
<protein>
    <recommendedName>
        <fullName evidence="3">Small CPxCG-related zinc finger protein</fullName>
    </recommendedName>
</protein>
<dbReference type="Proteomes" id="UP001597353">
    <property type="component" value="Unassembled WGS sequence"/>
</dbReference>
<evidence type="ECO:0000313" key="2">
    <source>
        <dbReference type="Proteomes" id="UP001597353"/>
    </source>
</evidence>
<evidence type="ECO:0008006" key="3">
    <source>
        <dbReference type="Google" id="ProtNLM"/>
    </source>
</evidence>
<comment type="caution">
    <text evidence="1">The sequence shown here is derived from an EMBL/GenBank/DDBJ whole genome shotgun (WGS) entry which is preliminary data.</text>
</comment>
<sequence>MSASEDLPIVPITAVEVAALFCTCGCCDNAFLIEHEALDQEAGAVAPEHDFQECPECGTLFDAQTARFSALLTNKQEG</sequence>
<dbReference type="RefSeq" id="WP_390264328.1">
    <property type="nucleotide sequence ID" value="NZ_JBHUGH010000013.1"/>
</dbReference>
<gene>
    <name evidence="1" type="ORF">ACFSGJ_16515</name>
</gene>
<keyword evidence="2" id="KW-1185">Reference proteome</keyword>
<proteinExistence type="predicted"/>
<evidence type="ECO:0000313" key="1">
    <source>
        <dbReference type="EMBL" id="MFD1913819.1"/>
    </source>
</evidence>
<accession>A0ABW4SAH9</accession>
<reference evidence="2" key="1">
    <citation type="journal article" date="2019" name="Int. J. Syst. Evol. Microbiol.">
        <title>The Global Catalogue of Microorganisms (GCM) 10K type strain sequencing project: providing services to taxonomists for standard genome sequencing and annotation.</title>
        <authorList>
            <consortium name="The Broad Institute Genomics Platform"/>
            <consortium name="The Broad Institute Genome Sequencing Center for Infectious Disease"/>
            <person name="Wu L."/>
            <person name="Ma J."/>
        </authorList>
    </citation>
    <scope>NUCLEOTIDE SEQUENCE [LARGE SCALE GENOMIC DNA]</scope>
    <source>
        <strain evidence="2">CGMCC 4.7242</strain>
    </source>
</reference>
<organism evidence="1 2">
    <name type="scientific">Halodurantibacterium flavum</name>
    <dbReference type="NCBI Taxonomy" id="1382802"/>
    <lineage>
        <taxon>Bacteria</taxon>
        <taxon>Pseudomonadati</taxon>
        <taxon>Pseudomonadota</taxon>
        <taxon>Alphaproteobacteria</taxon>
        <taxon>Rhodobacterales</taxon>
        <taxon>Paracoccaceae</taxon>
        <taxon>Halodurantibacterium</taxon>
    </lineage>
</organism>
<name>A0ABW4SAH9_9RHOB</name>